<sequence length="54" mass="6001">MHGTPWLLKGSKGTRRLQNEPLISSNNLSIMLIYDPVFVNGFSNTGRTNGTLRP</sequence>
<evidence type="ECO:0000313" key="2">
    <source>
        <dbReference type="Proteomes" id="UP001497382"/>
    </source>
</evidence>
<dbReference type="AlphaFoldDB" id="A0AAV2AGF7"/>
<accession>A0AAV2AGF7</accession>
<name>A0AAV2AGF7_9ARAC</name>
<dbReference type="Proteomes" id="UP001497382">
    <property type="component" value="Unassembled WGS sequence"/>
</dbReference>
<evidence type="ECO:0000313" key="1">
    <source>
        <dbReference type="EMBL" id="CAL1283033.1"/>
    </source>
</evidence>
<gene>
    <name evidence="1" type="ORF">LARSCL_LOCUS12362</name>
</gene>
<proteinExistence type="predicted"/>
<reference evidence="1 2" key="1">
    <citation type="submission" date="2024-04" db="EMBL/GenBank/DDBJ databases">
        <authorList>
            <person name="Rising A."/>
            <person name="Reimegard J."/>
            <person name="Sonavane S."/>
            <person name="Akerstrom W."/>
            <person name="Nylinder S."/>
            <person name="Hedman E."/>
            <person name="Kallberg Y."/>
        </authorList>
    </citation>
    <scope>NUCLEOTIDE SEQUENCE [LARGE SCALE GENOMIC DNA]</scope>
</reference>
<keyword evidence="2" id="KW-1185">Reference proteome</keyword>
<dbReference type="EMBL" id="CAXIEN010000163">
    <property type="protein sequence ID" value="CAL1283033.1"/>
    <property type="molecule type" value="Genomic_DNA"/>
</dbReference>
<organism evidence="1 2">
    <name type="scientific">Larinioides sclopetarius</name>
    <dbReference type="NCBI Taxonomy" id="280406"/>
    <lineage>
        <taxon>Eukaryota</taxon>
        <taxon>Metazoa</taxon>
        <taxon>Ecdysozoa</taxon>
        <taxon>Arthropoda</taxon>
        <taxon>Chelicerata</taxon>
        <taxon>Arachnida</taxon>
        <taxon>Araneae</taxon>
        <taxon>Araneomorphae</taxon>
        <taxon>Entelegynae</taxon>
        <taxon>Araneoidea</taxon>
        <taxon>Araneidae</taxon>
        <taxon>Larinioides</taxon>
    </lineage>
</organism>
<protein>
    <submittedName>
        <fullName evidence="1">Uncharacterized protein</fullName>
    </submittedName>
</protein>
<comment type="caution">
    <text evidence="1">The sequence shown here is derived from an EMBL/GenBank/DDBJ whole genome shotgun (WGS) entry which is preliminary data.</text>
</comment>